<evidence type="ECO:0000313" key="1">
    <source>
        <dbReference type="EMBL" id="ASL16162.1"/>
    </source>
</evidence>
<dbReference type="Proteomes" id="UP000198286">
    <property type="component" value="Chromosome"/>
</dbReference>
<sequence>MPSMRLVPISGYTDCNGRRVPPYVQRRRAAAPRLGQQDALRAAQVIDGRRSGWGAGGSVVKGATKLAATAAGVLVAGWALWQAAGQVREFTGDRLENPAPLAGSSWFATAGVVCEATGRFEAVGALPTRRRSAPSSRER</sequence>
<dbReference type="EMBL" id="CP015267">
    <property type="protein sequence ID" value="ASL16162.1"/>
    <property type="molecule type" value="Genomic_DNA"/>
</dbReference>
<name>A0A220YF18_MYCIT</name>
<reference evidence="1 2" key="1">
    <citation type="journal article" date="2017" name="Lancet Infect. Dis.">
        <title>Global outbreak of severe Mycobacterium chimaera disease after cardiac surgery: a molecular epidemiological study.</title>
        <authorList>
            <person name="van Ingen J."/>
            <person name="Kohl T."/>
            <person name="Kranzer K."/>
            <person name="Hasse B."/>
            <person name="Keller P."/>
            <person name="Szafranska A."/>
            <person name="Hillemann D."/>
            <person name="Chand M."/>
            <person name="Schreiber P."/>
            <person name="Sommerstein R."/>
            <person name="Berger C."/>
            <person name="Genoni M."/>
            <person name="Ruegg C."/>
            <person name="Troillet N."/>
            <person name="Widmer A.F."/>
            <person name="Becker S.L."/>
            <person name="Herrmann M."/>
            <person name="Eckmanns T."/>
            <person name="Haller S."/>
            <person name="Hoeller C."/>
            <person name="Debast S.B."/>
            <person name="Wolfhagen M.J."/>
            <person name="Hopman J."/>
            <person name="Kluytmans J."/>
            <person name="Langelaar M."/>
            <person name="Notermans D.W."/>
            <person name="ten Oever J."/>
            <person name="van den Barselaar P."/>
            <person name="Vonk A.B.A."/>
            <person name="Vos M.C."/>
            <person name="Ahmed N."/>
            <person name="Brown T."/>
            <person name="Crook D."/>
            <person name="Lamagni T."/>
            <person name="Phin N."/>
            <person name="Smith E.G."/>
            <person name="Zambon M."/>
            <person name="Serr A."/>
            <person name="Goetting T."/>
            <person name="Ebner W."/>
            <person name="Thuermer A."/>
            <person name="Utpatel C."/>
            <person name="Sproer C."/>
            <person name="Bunk B."/>
            <person name="Nubel U."/>
            <person name="Bloemberg G."/>
            <person name="Bottger E."/>
            <person name="Niemann S."/>
            <person name="Wagner D."/>
            <person name="Sax H."/>
        </authorList>
    </citation>
    <scope>NUCLEOTIDE SEQUENCE [LARGE SCALE GENOMIC DNA]</scope>
    <source>
        <strain evidence="1 2">ZUERICH-2</strain>
    </source>
</reference>
<dbReference type="AlphaFoldDB" id="A0A220YF18"/>
<evidence type="ECO:0000313" key="2">
    <source>
        <dbReference type="Proteomes" id="UP000198286"/>
    </source>
</evidence>
<accession>A0A220YF18</accession>
<proteinExistence type="predicted"/>
<organism evidence="1 2">
    <name type="scientific">Mycobacterium intracellulare subsp. chimaera</name>
    <dbReference type="NCBI Taxonomy" id="222805"/>
    <lineage>
        <taxon>Bacteria</taxon>
        <taxon>Bacillati</taxon>
        <taxon>Actinomycetota</taxon>
        <taxon>Actinomycetes</taxon>
        <taxon>Mycobacteriales</taxon>
        <taxon>Mycobacteriaceae</taxon>
        <taxon>Mycobacterium</taxon>
        <taxon>Mycobacterium avium complex (MAC)</taxon>
    </lineage>
</organism>
<gene>
    <name evidence="1" type="ORF">MYCOZU2_03783</name>
</gene>
<protein>
    <submittedName>
        <fullName evidence="1">Uncharacterized protein</fullName>
    </submittedName>
</protein>